<evidence type="ECO:0000256" key="5">
    <source>
        <dbReference type="PROSITE-ProRule" id="PRU00339"/>
    </source>
</evidence>
<evidence type="ECO:0000256" key="2">
    <source>
        <dbReference type="ARBA" id="ARBA00022692"/>
    </source>
</evidence>
<reference evidence="9 10" key="1">
    <citation type="submission" date="2018-07" db="EMBL/GenBank/DDBJ databases">
        <title>Genome sequence of Nitratireductor thuwali#1536.</title>
        <authorList>
            <person name="Michoud G."/>
            <person name="Merlino G."/>
            <person name="Sefrji F.O."/>
            <person name="Daffonchio D."/>
        </authorList>
    </citation>
    <scope>NUCLEOTIDE SEQUENCE [LARGE SCALE GENOMIC DNA]</scope>
    <source>
        <strain evidence="10">Nit1536</strain>
    </source>
</reference>
<accession>A0ABY5MHK6</accession>
<dbReference type="InterPro" id="IPR019734">
    <property type="entry name" value="TPR_rpt"/>
</dbReference>
<feature type="compositionally biased region" description="Acidic residues" evidence="6">
    <location>
        <begin position="544"/>
        <end position="553"/>
    </location>
</feature>
<keyword evidence="5" id="KW-0802">TPR repeat</keyword>
<dbReference type="InterPro" id="IPR011990">
    <property type="entry name" value="TPR-like_helical_dom_sf"/>
</dbReference>
<evidence type="ECO:0000313" key="10">
    <source>
        <dbReference type="Proteomes" id="UP001342418"/>
    </source>
</evidence>
<organism evidence="9 10">
    <name type="scientific">Nitratireductor thuwali</name>
    <dbReference type="NCBI Taxonomy" id="2267699"/>
    <lineage>
        <taxon>Bacteria</taxon>
        <taxon>Pseudomonadati</taxon>
        <taxon>Pseudomonadota</taxon>
        <taxon>Alphaproteobacteria</taxon>
        <taxon>Hyphomicrobiales</taxon>
        <taxon>Phyllobacteriaceae</taxon>
        <taxon>Nitratireductor</taxon>
    </lineage>
</organism>
<feature type="compositionally biased region" description="Basic and acidic residues" evidence="6">
    <location>
        <begin position="518"/>
        <end position="536"/>
    </location>
</feature>
<feature type="repeat" description="TPR" evidence="5">
    <location>
        <begin position="329"/>
        <end position="362"/>
    </location>
</feature>
<feature type="domain" description="HemY N-terminal" evidence="8">
    <location>
        <begin position="26"/>
        <end position="134"/>
    </location>
</feature>
<evidence type="ECO:0000256" key="6">
    <source>
        <dbReference type="SAM" id="MobiDB-lite"/>
    </source>
</evidence>
<feature type="region of interest" description="Disordered" evidence="6">
    <location>
        <begin position="465"/>
        <end position="561"/>
    </location>
</feature>
<dbReference type="Gene3D" id="1.25.40.10">
    <property type="entry name" value="Tetratricopeptide repeat domain"/>
    <property type="match status" value="2"/>
</dbReference>
<dbReference type="PROSITE" id="PS50005">
    <property type="entry name" value="TPR"/>
    <property type="match status" value="1"/>
</dbReference>
<protein>
    <recommendedName>
        <fullName evidence="8">HemY N-terminal domain-containing protein</fullName>
    </recommendedName>
</protein>
<feature type="transmembrane region" description="Helical" evidence="7">
    <location>
        <begin position="83"/>
        <end position="103"/>
    </location>
</feature>
<evidence type="ECO:0000256" key="3">
    <source>
        <dbReference type="ARBA" id="ARBA00022989"/>
    </source>
</evidence>
<dbReference type="SUPFAM" id="SSF48452">
    <property type="entry name" value="TPR-like"/>
    <property type="match status" value="1"/>
</dbReference>
<evidence type="ECO:0000256" key="4">
    <source>
        <dbReference type="ARBA" id="ARBA00023136"/>
    </source>
</evidence>
<evidence type="ECO:0000313" key="9">
    <source>
        <dbReference type="EMBL" id="UUP17287.1"/>
    </source>
</evidence>
<dbReference type="PIRSF" id="PIRSF031802">
    <property type="entry name" value="UCP031802"/>
    <property type="match status" value="1"/>
</dbReference>
<dbReference type="Pfam" id="PF07219">
    <property type="entry name" value="HemY_N"/>
    <property type="match status" value="1"/>
</dbReference>
<evidence type="ECO:0000256" key="1">
    <source>
        <dbReference type="ARBA" id="ARBA00004370"/>
    </source>
</evidence>
<keyword evidence="4 7" id="KW-0472">Membrane</keyword>
<name>A0ABY5MHK6_9HYPH</name>
<sequence length="561" mass="61133">MFRVLFYIAVVFLLGLGFAWLAERPGELVVTFGGYRYEVTLMVAAVLVVAVVAAVMIVWWLIRSIWNSPYAVARYFRVRRRDRGYQALSTGMIAAGAGDGGLARRMGKQASKLISAEQEPLIHLLDAQAALLEGDHEAAREKFAAMADDPETRLVGLRGLYLEAERLGEREAARHYASEAAHQAPQLQWAAEATLEARAEEGDWQGALALVEAQKGTRQAEREAIARRRAVLLTAKAMEMLDTDPTGAKTAATEAHRLQPDFVPAAVTAARAFYRLGDLRKGAKVLETVWKKQPHPELADVYVHARPGDSTHDRLARAKKLKKLRPNNVESELAVGRAALDAGEYKEARAAAEAAVRLQPREGAFLLLADIEEAETGDQGRVRHWLAKAVRAPRDSAWVADGQALERWAPVSPVTGRIDAVEWRAPVERLGQVVEAEEALAALPALQSERSPQEEAADIETVAIDVEPVSEEPEAAPKTAVNGKAEDPSTPAERAGPAGKRKEPAAPPASRSAAGNDKTTEELARLSEAEGDEARLRPPVPDDPGVDDEEDEKDGTRFRLF</sequence>
<proteinExistence type="predicted"/>
<dbReference type="RefSeq" id="WP_338529638.1">
    <property type="nucleotide sequence ID" value="NZ_CP030941.1"/>
</dbReference>
<feature type="transmembrane region" description="Helical" evidence="7">
    <location>
        <begin position="43"/>
        <end position="62"/>
    </location>
</feature>
<comment type="subcellular location">
    <subcellularLocation>
        <location evidence="1">Membrane</location>
    </subcellularLocation>
</comment>
<evidence type="ECO:0000256" key="7">
    <source>
        <dbReference type="SAM" id="Phobius"/>
    </source>
</evidence>
<dbReference type="Proteomes" id="UP001342418">
    <property type="component" value="Chromosome"/>
</dbReference>
<gene>
    <name evidence="9" type="ORF">NTH_01750</name>
</gene>
<dbReference type="InterPro" id="IPR010817">
    <property type="entry name" value="HemY_N"/>
</dbReference>
<keyword evidence="3 7" id="KW-1133">Transmembrane helix</keyword>
<dbReference type="EMBL" id="CP030941">
    <property type="protein sequence ID" value="UUP17287.1"/>
    <property type="molecule type" value="Genomic_DNA"/>
</dbReference>
<keyword evidence="10" id="KW-1185">Reference proteome</keyword>
<dbReference type="InterPro" id="IPR016982">
    <property type="entry name" value="Mms48"/>
</dbReference>
<keyword evidence="2 7" id="KW-0812">Transmembrane</keyword>
<evidence type="ECO:0000259" key="8">
    <source>
        <dbReference type="Pfam" id="PF07219"/>
    </source>
</evidence>